<evidence type="ECO:0000313" key="2">
    <source>
        <dbReference type="EMBL" id="KYO22273.1"/>
    </source>
</evidence>
<name>A0A151MCN7_ALLMI</name>
<feature type="compositionally biased region" description="Polar residues" evidence="1">
    <location>
        <begin position="59"/>
        <end position="70"/>
    </location>
</feature>
<gene>
    <name evidence="2" type="ORF">Y1Q_0002884</name>
</gene>
<dbReference type="AlphaFoldDB" id="A0A151MCN7"/>
<sequence length="87" mass="9465">MPSWPLISRVLSHRGRKLNLSSSVQIPCKNYGCMQHCKTPAFDTEENPWGCTPAAPVPSTKNGIHSSQLPSHRGRMNLPSVPGAEVS</sequence>
<keyword evidence="3" id="KW-1185">Reference proteome</keyword>
<comment type="caution">
    <text evidence="2">The sequence shown here is derived from an EMBL/GenBank/DDBJ whole genome shotgun (WGS) entry which is preliminary data.</text>
</comment>
<evidence type="ECO:0000256" key="1">
    <source>
        <dbReference type="SAM" id="MobiDB-lite"/>
    </source>
</evidence>
<organism evidence="2 3">
    <name type="scientific">Alligator mississippiensis</name>
    <name type="common">American alligator</name>
    <dbReference type="NCBI Taxonomy" id="8496"/>
    <lineage>
        <taxon>Eukaryota</taxon>
        <taxon>Metazoa</taxon>
        <taxon>Chordata</taxon>
        <taxon>Craniata</taxon>
        <taxon>Vertebrata</taxon>
        <taxon>Euteleostomi</taxon>
        <taxon>Archelosauria</taxon>
        <taxon>Archosauria</taxon>
        <taxon>Crocodylia</taxon>
        <taxon>Alligatoridae</taxon>
        <taxon>Alligatorinae</taxon>
        <taxon>Alligator</taxon>
    </lineage>
</organism>
<reference evidence="2 3" key="1">
    <citation type="journal article" date="2012" name="Genome Biol.">
        <title>Sequencing three crocodilian genomes to illuminate the evolution of archosaurs and amniotes.</title>
        <authorList>
            <person name="St John J.A."/>
            <person name="Braun E.L."/>
            <person name="Isberg S.R."/>
            <person name="Miles L.G."/>
            <person name="Chong A.Y."/>
            <person name="Gongora J."/>
            <person name="Dalzell P."/>
            <person name="Moran C."/>
            <person name="Bed'hom B."/>
            <person name="Abzhanov A."/>
            <person name="Burgess S.C."/>
            <person name="Cooksey A.M."/>
            <person name="Castoe T.A."/>
            <person name="Crawford N.G."/>
            <person name="Densmore L.D."/>
            <person name="Drew J.C."/>
            <person name="Edwards S.V."/>
            <person name="Faircloth B.C."/>
            <person name="Fujita M.K."/>
            <person name="Greenwold M.J."/>
            <person name="Hoffmann F.G."/>
            <person name="Howard J.M."/>
            <person name="Iguchi T."/>
            <person name="Janes D.E."/>
            <person name="Khan S.Y."/>
            <person name="Kohno S."/>
            <person name="de Koning A.J."/>
            <person name="Lance S.L."/>
            <person name="McCarthy F.M."/>
            <person name="McCormack J.E."/>
            <person name="Merchant M.E."/>
            <person name="Peterson D.G."/>
            <person name="Pollock D.D."/>
            <person name="Pourmand N."/>
            <person name="Raney B.J."/>
            <person name="Roessler K.A."/>
            <person name="Sanford J.R."/>
            <person name="Sawyer R.H."/>
            <person name="Schmidt C.J."/>
            <person name="Triplett E.W."/>
            <person name="Tuberville T.D."/>
            <person name="Venegas-Anaya M."/>
            <person name="Howard J.T."/>
            <person name="Jarvis E.D."/>
            <person name="Guillette L.J.Jr."/>
            <person name="Glenn T.C."/>
            <person name="Green R.E."/>
            <person name="Ray D.A."/>
        </authorList>
    </citation>
    <scope>NUCLEOTIDE SEQUENCE [LARGE SCALE GENOMIC DNA]</scope>
    <source>
        <strain evidence="2">KSC_2009_1</strain>
    </source>
</reference>
<feature type="region of interest" description="Disordered" evidence="1">
    <location>
        <begin position="54"/>
        <end position="87"/>
    </location>
</feature>
<protein>
    <submittedName>
        <fullName evidence="2">Uncharacterized protein</fullName>
    </submittedName>
</protein>
<accession>A0A151MCN7</accession>
<dbReference type="EMBL" id="AKHW03006231">
    <property type="protein sequence ID" value="KYO22273.1"/>
    <property type="molecule type" value="Genomic_DNA"/>
</dbReference>
<dbReference type="Proteomes" id="UP000050525">
    <property type="component" value="Unassembled WGS sequence"/>
</dbReference>
<evidence type="ECO:0000313" key="3">
    <source>
        <dbReference type="Proteomes" id="UP000050525"/>
    </source>
</evidence>
<proteinExistence type="predicted"/>